<dbReference type="Proteomes" id="UP000199064">
    <property type="component" value="Unassembled WGS sequence"/>
</dbReference>
<comment type="subcellular location">
    <subcellularLocation>
        <location evidence="1">Cell membrane</location>
        <topology evidence="1">Multi-pass membrane protein</topology>
    </subcellularLocation>
</comment>
<dbReference type="PANTHER" id="PTHR42718">
    <property type="entry name" value="MAJOR FACILITATOR SUPERFAMILY MULTIDRUG TRANSPORTER MFSC"/>
    <property type="match status" value="1"/>
</dbReference>
<feature type="transmembrane region" description="Helical" evidence="7">
    <location>
        <begin position="485"/>
        <end position="507"/>
    </location>
</feature>
<feature type="transmembrane region" description="Helical" evidence="7">
    <location>
        <begin position="22"/>
        <end position="46"/>
    </location>
</feature>
<gene>
    <name evidence="9" type="ORF">SAMN05216452_1155</name>
</gene>
<feature type="transmembrane region" description="Helical" evidence="7">
    <location>
        <begin position="115"/>
        <end position="136"/>
    </location>
</feature>
<sequence>MTAATQRASASTTAARATLREWLGLATLALPTFLVAIDMTVLHLAVPHLTAALRPSSAQLLWIIDIYGFMIAGCLVVMGTLGDRIGRRRLLLAGAVFFGAASAFAAFANSAAMLVAARAFLGISAAALMPSTLALLTDMFRDNRQRGIAIAVWSCMFMAGTTIGPIIGGALLEYFWWGSVFLLNVPLMLVLLAVGPLVLPESARTGGGRLDLASAALFLSAVLTAVYGIKHIASETLDLKALLALCAGLGFGILFLRRQTRLADPMLDLSLFRNTRFTAGLATQFLTIFAVATPYFLSTQYLQLVAGLSPLEAGLAMLPPMLAGIAGALLAPVATRILHPGSVTGLLMLVAAAGFALLTLAPAEGTLRAVLGGLALITIGSSATMALIVNIIVSAAPEERAGEASGLSEMSGEFGMALGLAVIGSLASATYRNSVAAALPGTNDLDPATGAMESLGNAVTAAEQLDATAANALITASREAFVTSLSLSAIVGLALVLGLAVLAFRVLRRVPQQDDG</sequence>
<dbReference type="InterPro" id="IPR020846">
    <property type="entry name" value="MFS_dom"/>
</dbReference>
<feature type="transmembrane region" description="Helical" evidence="7">
    <location>
        <begin position="58"/>
        <end position="78"/>
    </location>
</feature>
<keyword evidence="10" id="KW-1185">Reference proteome</keyword>
<evidence type="ECO:0000256" key="5">
    <source>
        <dbReference type="ARBA" id="ARBA00022989"/>
    </source>
</evidence>
<dbReference type="PROSITE" id="PS50850">
    <property type="entry name" value="MFS"/>
    <property type="match status" value="1"/>
</dbReference>
<name>A0A1H4JA16_9HYPH</name>
<feature type="transmembrane region" description="Helical" evidence="7">
    <location>
        <begin position="174"/>
        <end position="198"/>
    </location>
</feature>
<dbReference type="CDD" id="cd17321">
    <property type="entry name" value="MFS_MMR_MDR_like"/>
    <property type="match status" value="1"/>
</dbReference>
<feature type="transmembrane region" description="Helical" evidence="7">
    <location>
        <begin position="210"/>
        <end position="233"/>
    </location>
</feature>
<evidence type="ECO:0000256" key="1">
    <source>
        <dbReference type="ARBA" id="ARBA00004651"/>
    </source>
</evidence>
<evidence type="ECO:0000256" key="3">
    <source>
        <dbReference type="ARBA" id="ARBA00022475"/>
    </source>
</evidence>
<evidence type="ECO:0000256" key="2">
    <source>
        <dbReference type="ARBA" id="ARBA00022448"/>
    </source>
</evidence>
<evidence type="ECO:0000313" key="9">
    <source>
        <dbReference type="EMBL" id="SEB42997.1"/>
    </source>
</evidence>
<dbReference type="GO" id="GO:0022857">
    <property type="term" value="F:transmembrane transporter activity"/>
    <property type="evidence" value="ECO:0007669"/>
    <property type="project" value="InterPro"/>
</dbReference>
<dbReference type="Pfam" id="PF07690">
    <property type="entry name" value="MFS_1"/>
    <property type="match status" value="1"/>
</dbReference>
<keyword evidence="2" id="KW-0813">Transport</keyword>
<dbReference type="InterPro" id="IPR011701">
    <property type="entry name" value="MFS"/>
</dbReference>
<feature type="transmembrane region" description="Helical" evidence="7">
    <location>
        <begin position="239"/>
        <end position="256"/>
    </location>
</feature>
<dbReference type="RefSeq" id="WP_090327382.1">
    <property type="nucleotide sequence ID" value="NZ_FNSL01000001.1"/>
</dbReference>
<dbReference type="Gene3D" id="1.20.1250.20">
    <property type="entry name" value="MFS general substrate transporter like domains"/>
    <property type="match status" value="1"/>
</dbReference>
<dbReference type="PANTHER" id="PTHR42718:SF47">
    <property type="entry name" value="METHYL VIOLOGEN RESISTANCE PROTEIN SMVA"/>
    <property type="match status" value="1"/>
</dbReference>
<feature type="transmembrane region" description="Helical" evidence="7">
    <location>
        <begin position="148"/>
        <end position="168"/>
    </location>
</feature>
<feature type="transmembrane region" description="Helical" evidence="7">
    <location>
        <begin position="369"/>
        <end position="393"/>
    </location>
</feature>
<feature type="transmembrane region" description="Helical" evidence="7">
    <location>
        <begin position="277"/>
        <end position="297"/>
    </location>
</feature>
<feature type="domain" description="Major facilitator superfamily (MFS) profile" evidence="8">
    <location>
        <begin position="24"/>
        <end position="510"/>
    </location>
</feature>
<reference evidence="10" key="1">
    <citation type="submission" date="2016-10" db="EMBL/GenBank/DDBJ databases">
        <authorList>
            <person name="Varghese N."/>
            <person name="Submissions S."/>
        </authorList>
    </citation>
    <scope>NUCLEOTIDE SEQUENCE [LARGE SCALE GENOMIC DNA]</scope>
    <source>
        <strain evidence="10">ES.061</strain>
    </source>
</reference>
<protein>
    <submittedName>
        <fullName evidence="9">MFS transporter, DHA2 family, multidrug resistance protein</fullName>
    </submittedName>
</protein>
<accession>A0A1H4JA16</accession>
<evidence type="ECO:0000313" key="10">
    <source>
        <dbReference type="Proteomes" id="UP000199064"/>
    </source>
</evidence>
<feature type="transmembrane region" description="Helical" evidence="7">
    <location>
        <begin position="345"/>
        <end position="363"/>
    </location>
</feature>
<dbReference type="Gene3D" id="1.20.1720.10">
    <property type="entry name" value="Multidrug resistance protein D"/>
    <property type="match status" value="1"/>
</dbReference>
<feature type="transmembrane region" description="Helical" evidence="7">
    <location>
        <begin position="317"/>
        <end position="338"/>
    </location>
</feature>
<dbReference type="InterPro" id="IPR036259">
    <property type="entry name" value="MFS_trans_sf"/>
</dbReference>
<dbReference type="GO" id="GO:0005886">
    <property type="term" value="C:plasma membrane"/>
    <property type="evidence" value="ECO:0007669"/>
    <property type="project" value="UniProtKB-SubCell"/>
</dbReference>
<evidence type="ECO:0000256" key="4">
    <source>
        <dbReference type="ARBA" id="ARBA00022692"/>
    </source>
</evidence>
<evidence type="ECO:0000256" key="6">
    <source>
        <dbReference type="ARBA" id="ARBA00023136"/>
    </source>
</evidence>
<organism evidence="9 10">
    <name type="scientific">Nitratireductor aquibiodomus</name>
    <dbReference type="NCBI Taxonomy" id="204799"/>
    <lineage>
        <taxon>Bacteria</taxon>
        <taxon>Pseudomonadati</taxon>
        <taxon>Pseudomonadota</taxon>
        <taxon>Alphaproteobacteria</taxon>
        <taxon>Hyphomicrobiales</taxon>
        <taxon>Phyllobacteriaceae</taxon>
        <taxon>Nitratireductor</taxon>
    </lineage>
</organism>
<keyword evidence="4 7" id="KW-0812">Transmembrane</keyword>
<keyword evidence="5 7" id="KW-1133">Transmembrane helix</keyword>
<dbReference type="AlphaFoldDB" id="A0A1H4JA16"/>
<evidence type="ECO:0000259" key="8">
    <source>
        <dbReference type="PROSITE" id="PS50850"/>
    </source>
</evidence>
<dbReference type="EMBL" id="FNSL01000001">
    <property type="protein sequence ID" value="SEB42997.1"/>
    <property type="molecule type" value="Genomic_DNA"/>
</dbReference>
<proteinExistence type="predicted"/>
<dbReference type="PRINTS" id="PR01036">
    <property type="entry name" value="TCRTETB"/>
</dbReference>
<dbReference type="SUPFAM" id="SSF103473">
    <property type="entry name" value="MFS general substrate transporter"/>
    <property type="match status" value="1"/>
</dbReference>
<keyword evidence="3" id="KW-1003">Cell membrane</keyword>
<feature type="transmembrane region" description="Helical" evidence="7">
    <location>
        <begin position="90"/>
        <end position="109"/>
    </location>
</feature>
<keyword evidence="6 7" id="KW-0472">Membrane</keyword>
<evidence type="ECO:0000256" key="7">
    <source>
        <dbReference type="SAM" id="Phobius"/>
    </source>
</evidence>